<dbReference type="GO" id="GO:0042602">
    <property type="term" value="F:riboflavin reductase (NADPH) activity"/>
    <property type="evidence" value="ECO:0007669"/>
    <property type="project" value="TreeGrafter"/>
</dbReference>
<dbReference type="OrthoDB" id="9792858at2"/>
<dbReference type="InterPro" id="IPR002563">
    <property type="entry name" value="Flavin_Rdtase-like_dom"/>
</dbReference>
<reference evidence="8 9" key="1">
    <citation type="submission" date="2018-05" db="EMBL/GenBank/DDBJ databases">
        <title>Genomic Encyclopedia of Type Strains, Phase IV (KMG-IV): sequencing the most valuable type-strain genomes for metagenomic binning, comparative biology and taxonomic classification.</title>
        <authorList>
            <person name="Goeker M."/>
        </authorList>
    </citation>
    <scope>NUCLEOTIDE SEQUENCE [LARGE SCALE GENOMIC DNA]</scope>
    <source>
        <strain evidence="8 9">DSM 28556</strain>
    </source>
</reference>
<evidence type="ECO:0000313" key="8">
    <source>
        <dbReference type="EMBL" id="PXW87116.1"/>
    </source>
</evidence>
<protein>
    <submittedName>
        <fullName evidence="8">Flavin reductase (DIM6/NTAB) family NADH-FMN oxidoreductase RutF</fullName>
    </submittedName>
</protein>
<evidence type="ECO:0000256" key="5">
    <source>
        <dbReference type="ARBA" id="ARBA00023163"/>
    </source>
</evidence>
<dbReference type="Gene3D" id="1.10.10.10">
    <property type="entry name" value="Winged helix-like DNA-binding domain superfamily/Winged helix DNA-binding domain"/>
    <property type="match status" value="1"/>
</dbReference>
<keyword evidence="4" id="KW-0238">DNA-binding</keyword>
<evidence type="ECO:0000259" key="7">
    <source>
        <dbReference type="SMART" id="SM00903"/>
    </source>
</evidence>
<keyword evidence="9" id="KW-1185">Reference proteome</keyword>
<evidence type="ECO:0000313" key="9">
    <source>
        <dbReference type="Proteomes" id="UP000247978"/>
    </source>
</evidence>
<comment type="caution">
    <text evidence="8">The sequence shown here is derived from an EMBL/GenBank/DDBJ whole genome shotgun (WGS) entry which is preliminary data.</text>
</comment>
<organism evidence="8 9">
    <name type="scientific">Pseudogracilibacillus auburnensis</name>
    <dbReference type="NCBI Taxonomy" id="1494959"/>
    <lineage>
        <taxon>Bacteria</taxon>
        <taxon>Bacillati</taxon>
        <taxon>Bacillota</taxon>
        <taxon>Bacilli</taxon>
        <taxon>Bacillales</taxon>
        <taxon>Bacillaceae</taxon>
        <taxon>Pseudogracilibacillus</taxon>
    </lineage>
</organism>
<dbReference type="RefSeq" id="WP_110395343.1">
    <property type="nucleotide sequence ID" value="NZ_JBHUHB010000001.1"/>
</dbReference>
<dbReference type="PANTHER" id="PTHR30466">
    <property type="entry name" value="FLAVIN REDUCTASE"/>
    <property type="match status" value="1"/>
</dbReference>
<dbReference type="AlphaFoldDB" id="A0A2V3VZZ9"/>
<dbReference type="SMART" id="SM00903">
    <property type="entry name" value="Flavin_Reduct"/>
    <property type="match status" value="1"/>
</dbReference>
<dbReference type="SUPFAM" id="SSF46785">
    <property type="entry name" value="Winged helix' DNA-binding domain"/>
    <property type="match status" value="1"/>
</dbReference>
<dbReference type="InterPro" id="IPR050268">
    <property type="entry name" value="NADH-dep_flavin_reductase"/>
</dbReference>
<dbReference type="Gene3D" id="1.20.120.530">
    <property type="entry name" value="GntR ligand-binding domain-like"/>
    <property type="match status" value="1"/>
</dbReference>
<dbReference type="InterPro" id="IPR011711">
    <property type="entry name" value="GntR_C"/>
</dbReference>
<dbReference type="InterPro" id="IPR036388">
    <property type="entry name" value="WH-like_DNA-bd_sf"/>
</dbReference>
<dbReference type="Pfam" id="PF01613">
    <property type="entry name" value="Flavin_Reduct"/>
    <property type="match status" value="1"/>
</dbReference>
<dbReference type="GO" id="GO:0003677">
    <property type="term" value="F:DNA binding"/>
    <property type="evidence" value="ECO:0007669"/>
    <property type="project" value="UniProtKB-KW"/>
</dbReference>
<dbReference type="GO" id="GO:0010181">
    <property type="term" value="F:FMN binding"/>
    <property type="evidence" value="ECO:0007669"/>
    <property type="project" value="InterPro"/>
</dbReference>
<dbReference type="InterPro" id="IPR008920">
    <property type="entry name" value="TF_FadR/GntR_C"/>
</dbReference>
<dbReference type="InterPro" id="IPR012349">
    <property type="entry name" value="Split_barrel_FMN-bd"/>
</dbReference>
<dbReference type="Pfam" id="PF07729">
    <property type="entry name" value="FCD"/>
    <property type="match status" value="1"/>
</dbReference>
<dbReference type="PANTHER" id="PTHR30466:SF11">
    <property type="entry name" value="FLAVIN-DEPENDENT MONOOXYGENASE, REDUCTASE SUBUNIT HSAB"/>
    <property type="match status" value="1"/>
</dbReference>
<evidence type="ECO:0000256" key="1">
    <source>
        <dbReference type="ARBA" id="ARBA00008898"/>
    </source>
</evidence>
<dbReference type="EMBL" id="QJJQ01000006">
    <property type="protein sequence ID" value="PXW87116.1"/>
    <property type="molecule type" value="Genomic_DNA"/>
</dbReference>
<evidence type="ECO:0000256" key="4">
    <source>
        <dbReference type="ARBA" id="ARBA00023125"/>
    </source>
</evidence>
<proteinExistence type="inferred from homology"/>
<dbReference type="SUPFAM" id="SSF50475">
    <property type="entry name" value="FMN-binding split barrel"/>
    <property type="match status" value="1"/>
</dbReference>
<evidence type="ECO:0000259" key="6">
    <source>
        <dbReference type="SMART" id="SM00895"/>
    </source>
</evidence>
<evidence type="ECO:0000256" key="3">
    <source>
        <dbReference type="ARBA" id="ARBA00023015"/>
    </source>
</evidence>
<comment type="similarity">
    <text evidence="1">Belongs to the non-flavoprotein flavin reductase family.</text>
</comment>
<dbReference type="Proteomes" id="UP000247978">
    <property type="component" value="Unassembled WGS sequence"/>
</dbReference>
<feature type="domain" description="Flavin reductase like" evidence="7">
    <location>
        <begin position="20"/>
        <end position="162"/>
    </location>
</feature>
<keyword evidence="3" id="KW-0805">Transcription regulation</keyword>
<dbReference type="SUPFAM" id="SSF48008">
    <property type="entry name" value="GntR ligand-binding domain-like"/>
    <property type="match status" value="1"/>
</dbReference>
<dbReference type="Gene3D" id="2.30.110.10">
    <property type="entry name" value="Electron Transport, Fmn-binding Protein, Chain A"/>
    <property type="match status" value="1"/>
</dbReference>
<feature type="domain" description="GntR C-terminal" evidence="6">
    <location>
        <begin position="239"/>
        <end position="371"/>
    </location>
</feature>
<keyword evidence="5" id="KW-0804">Transcription</keyword>
<sequence length="387" mass="43143">MITDKFDASKLDSDLYRDVIGHFASGVTIITTKHENEKFGITASAVTSLSLDPPMLIVCVNQQTGTCHAISKAKKFGVNILHDGQGEMAFKFSRPKTDKFKGTNYTFGKFNVPILNDALAHLECKVIKEVTGGTHSVFLAEVIYAGTKDKAPLTYYRGKFGYFQPYDNEKTYRTIRKRVLERDISAGESINVENLQEELSVPKQVIYYALAKLEAEQLLSQMEDGNYTVTPLNIELLNEALETRMVLEVAAIEKTVGNLSEDELKELRHRVESTIFKENESINPDQYIEANTALHDYTMALARNATLLDSYRRLTAEAVMSSALRVALEANNPTAYSELNRLSEDHVLLLGAYESGNKERAKQIIIQHAEEAKKLGKYLIGSAGGSI</sequence>
<evidence type="ECO:0000256" key="2">
    <source>
        <dbReference type="ARBA" id="ARBA00023002"/>
    </source>
</evidence>
<name>A0A2V3VZZ9_9BACI</name>
<accession>A0A2V3VZZ9</accession>
<dbReference type="SMART" id="SM00895">
    <property type="entry name" value="FCD"/>
    <property type="match status" value="1"/>
</dbReference>
<gene>
    <name evidence="8" type="ORF">DFR56_106186</name>
</gene>
<keyword evidence="2" id="KW-0560">Oxidoreductase</keyword>
<dbReference type="InterPro" id="IPR036390">
    <property type="entry name" value="WH_DNA-bd_sf"/>
</dbReference>